<evidence type="ECO:0000313" key="2">
    <source>
        <dbReference type="EMBL" id="CAI5756613.1"/>
    </source>
</evidence>
<keyword evidence="1" id="KW-0175">Coiled coil</keyword>
<evidence type="ECO:0000313" key="3">
    <source>
        <dbReference type="Proteomes" id="UP001152885"/>
    </source>
</evidence>
<sequence>MSSTHSQLLSQAKQNQLNDLKQSQIYSKQLINILNYIISINSNENSNLIEKIHTIHQLNNEINAQLNNNVAKSYDNLMQSKKKLEKLISNCKKYVSLIDDMQKKSELIDQNLRILENTLKLLVED</sequence>
<dbReference type="Proteomes" id="UP001152885">
    <property type="component" value="Unassembled WGS sequence"/>
</dbReference>
<gene>
    <name evidence="2" type="ORF">CANVERA_P1131</name>
</gene>
<keyword evidence="3" id="KW-1185">Reference proteome</keyword>
<name>A0A9W4TSI7_9ASCO</name>
<organism evidence="2 3">
    <name type="scientific">Candida verbasci</name>
    <dbReference type="NCBI Taxonomy" id="1227364"/>
    <lineage>
        <taxon>Eukaryota</taxon>
        <taxon>Fungi</taxon>
        <taxon>Dikarya</taxon>
        <taxon>Ascomycota</taxon>
        <taxon>Saccharomycotina</taxon>
        <taxon>Pichiomycetes</taxon>
        <taxon>Debaryomycetaceae</taxon>
        <taxon>Candida/Lodderomyces clade</taxon>
        <taxon>Candida</taxon>
    </lineage>
</organism>
<dbReference type="AlphaFoldDB" id="A0A9W4TSI7"/>
<feature type="coiled-coil region" evidence="1">
    <location>
        <begin position="84"/>
        <end position="118"/>
    </location>
</feature>
<proteinExistence type="predicted"/>
<reference evidence="2" key="1">
    <citation type="submission" date="2022-12" db="EMBL/GenBank/DDBJ databases">
        <authorList>
            <person name="Brejova B."/>
        </authorList>
    </citation>
    <scope>NUCLEOTIDE SEQUENCE</scope>
</reference>
<dbReference type="OrthoDB" id="4081497at2759"/>
<accession>A0A9W4TSI7</accession>
<dbReference type="EMBL" id="CANTUO010000001">
    <property type="protein sequence ID" value="CAI5756613.1"/>
    <property type="molecule type" value="Genomic_DNA"/>
</dbReference>
<protein>
    <submittedName>
        <fullName evidence="2">Uncharacterized protein</fullName>
    </submittedName>
</protein>
<comment type="caution">
    <text evidence="2">The sequence shown here is derived from an EMBL/GenBank/DDBJ whole genome shotgun (WGS) entry which is preliminary data.</text>
</comment>
<evidence type="ECO:0000256" key="1">
    <source>
        <dbReference type="SAM" id="Coils"/>
    </source>
</evidence>